<proteinExistence type="predicted"/>
<reference evidence="2 3" key="1">
    <citation type="submission" date="2024-09" db="EMBL/GenBank/DDBJ databases">
        <title>Rethinking Asexuality: The Enigmatic Case of Functional Sexual Genes in Lepraria (Stereocaulaceae).</title>
        <authorList>
            <person name="Doellman M."/>
            <person name="Sun Y."/>
            <person name="Barcenas-Pena A."/>
            <person name="Lumbsch H.T."/>
            <person name="Grewe F."/>
        </authorList>
    </citation>
    <scope>NUCLEOTIDE SEQUENCE [LARGE SCALE GENOMIC DNA]</scope>
    <source>
        <strain evidence="2 3">Grewe 0041</strain>
    </source>
</reference>
<dbReference type="Proteomes" id="UP001590951">
    <property type="component" value="Unassembled WGS sequence"/>
</dbReference>
<evidence type="ECO:0000259" key="1">
    <source>
        <dbReference type="Pfam" id="PF17100"/>
    </source>
</evidence>
<evidence type="ECO:0000313" key="2">
    <source>
        <dbReference type="EMBL" id="KAL2050396.1"/>
    </source>
</evidence>
<name>A0ABR4AXL8_9LECA</name>
<sequence length="180" mass="20561">MVKIINAFRDAGTSAANADPVDAGLQWAGICLLLLPILNNSRQSEALLNGLDLITDMVARHRIIIGPYLTKKPGLEDGIYIINEELRRTTIKLYTIVLEYQAKAAYYINRGTLARVVLNIPKLDDWDAMRRNIIPIESDCREYNFCDYTLKQESSFQTLTTSMEEQKSRLSELIEKKYEN</sequence>
<dbReference type="EMBL" id="JBHFEH010000048">
    <property type="protein sequence ID" value="KAL2050396.1"/>
    <property type="molecule type" value="Genomic_DNA"/>
</dbReference>
<organism evidence="2 3">
    <name type="scientific">Lepraria finkii</name>
    <dbReference type="NCBI Taxonomy" id="1340010"/>
    <lineage>
        <taxon>Eukaryota</taxon>
        <taxon>Fungi</taxon>
        <taxon>Dikarya</taxon>
        <taxon>Ascomycota</taxon>
        <taxon>Pezizomycotina</taxon>
        <taxon>Lecanoromycetes</taxon>
        <taxon>OSLEUM clade</taxon>
        <taxon>Lecanoromycetidae</taxon>
        <taxon>Lecanorales</taxon>
        <taxon>Lecanorineae</taxon>
        <taxon>Stereocaulaceae</taxon>
        <taxon>Lepraria</taxon>
    </lineage>
</organism>
<gene>
    <name evidence="2" type="ORF">ABVK25_009368</name>
</gene>
<comment type="caution">
    <text evidence="2">The sequence shown here is derived from an EMBL/GenBank/DDBJ whole genome shotgun (WGS) entry which is preliminary data.</text>
</comment>
<protein>
    <recommendedName>
        <fullName evidence="1">NWD NACHT-NTPase N-terminal domain-containing protein</fullName>
    </recommendedName>
</protein>
<accession>A0ABR4AXL8</accession>
<keyword evidence="3" id="KW-1185">Reference proteome</keyword>
<dbReference type="Pfam" id="PF17100">
    <property type="entry name" value="NACHT_N"/>
    <property type="match status" value="1"/>
</dbReference>
<dbReference type="InterPro" id="IPR031359">
    <property type="entry name" value="NACHT_N"/>
</dbReference>
<evidence type="ECO:0000313" key="3">
    <source>
        <dbReference type="Proteomes" id="UP001590951"/>
    </source>
</evidence>
<feature type="domain" description="NWD NACHT-NTPase N-terminal" evidence="1">
    <location>
        <begin position="3"/>
        <end position="137"/>
    </location>
</feature>